<comment type="caution">
    <text evidence="4">The sequence shown here is derived from an EMBL/GenBank/DDBJ whole genome shotgun (WGS) entry which is preliminary data.</text>
</comment>
<evidence type="ECO:0000256" key="1">
    <source>
        <dbReference type="PROSITE-ProRule" id="PRU00176"/>
    </source>
</evidence>
<evidence type="ECO:0000313" key="4">
    <source>
        <dbReference type="EMBL" id="CAH3185253.1"/>
    </source>
</evidence>
<dbReference type="CDD" id="cd12373">
    <property type="entry name" value="RRM_SRSF3_like"/>
    <property type="match status" value="1"/>
</dbReference>
<dbReference type="InterPro" id="IPR000504">
    <property type="entry name" value="RRM_dom"/>
</dbReference>
<dbReference type="Pfam" id="PF00076">
    <property type="entry name" value="RRM_1"/>
    <property type="match status" value="1"/>
</dbReference>
<dbReference type="InterPro" id="IPR035979">
    <property type="entry name" value="RBD_domain_sf"/>
</dbReference>
<sequence length="167" mass="18517">MVTKVYVGNLGDNGKKEEIQREFEKYGRLRDVWVARNPPGFAFVEFEDARDADDAIKDLDGKHICGARVRVELSRHKGGGRSRGGGGGGYRGGGGRRFEERGGFGRYDDRSRSPYRMFNKTSTFCPADCSLPSINLQILPSSICHQPIQLDLPLSLNSPHSAFVHSD</sequence>
<dbReference type="SUPFAM" id="SSF54928">
    <property type="entry name" value="RNA-binding domain, RBD"/>
    <property type="match status" value="1"/>
</dbReference>
<protein>
    <recommendedName>
        <fullName evidence="3">RRM domain-containing protein</fullName>
    </recommendedName>
</protein>
<dbReference type="Proteomes" id="UP001159427">
    <property type="component" value="Unassembled WGS sequence"/>
</dbReference>
<dbReference type="InterPro" id="IPR050907">
    <property type="entry name" value="SRSF"/>
</dbReference>
<feature type="domain" description="RRM" evidence="3">
    <location>
        <begin position="3"/>
        <end position="76"/>
    </location>
</feature>
<reference evidence="4 5" key="1">
    <citation type="submission" date="2022-05" db="EMBL/GenBank/DDBJ databases">
        <authorList>
            <consortium name="Genoscope - CEA"/>
            <person name="William W."/>
        </authorList>
    </citation>
    <scope>NUCLEOTIDE SEQUENCE [LARGE SCALE GENOMIC DNA]</scope>
</reference>
<accession>A0ABN8S6A9</accession>
<dbReference type="InterPro" id="IPR012677">
    <property type="entry name" value="Nucleotide-bd_a/b_plait_sf"/>
</dbReference>
<dbReference type="EMBL" id="CALNXI010002245">
    <property type="protein sequence ID" value="CAH3185253.1"/>
    <property type="molecule type" value="Genomic_DNA"/>
</dbReference>
<evidence type="ECO:0000256" key="2">
    <source>
        <dbReference type="SAM" id="MobiDB-lite"/>
    </source>
</evidence>
<dbReference type="PANTHER" id="PTHR23147">
    <property type="entry name" value="SERINE/ARGININE RICH SPLICING FACTOR"/>
    <property type="match status" value="1"/>
</dbReference>
<dbReference type="PROSITE" id="PS50102">
    <property type="entry name" value="RRM"/>
    <property type="match status" value="1"/>
</dbReference>
<name>A0ABN8S6A9_9CNID</name>
<keyword evidence="5" id="KW-1185">Reference proteome</keyword>
<feature type="non-terminal residue" evidence="4">
    <location>
        <position position="167"/>
    </location>
</feature>
<feature type="compositionally biased region" description="Gly residues" evidence="2">
    <location>
        <begin position="81"/>
        <end position="95"/>
    </location>
</feature>
<keyword evidence="1" id="KW-0694">RNA-binding</keyword>
<evidence type="ECO:0000259" key="3">
    <source>
        <dbReference type="PROSITE" id="PS50102"/>
    </source>
</evidence>
<gene>
    <name evidence="4" type="ORF">PEVE_00016001</name>
</gene>
<organism evidence="4 5">
    <name type="scientific">Porites evermanni</name>
    <dbReference type="NCBI Taxonomy" id="104178"/>
    <lineage>
        <taxon>Eukaryota</taxon>
        <taxon>Metazoa</taxon>
        <taxon>Cnidaria</taxon>
        <taxon>Anthozoa</taxon>
        <taxon>Hexacorallia</taxon>
        <taxon>Scleractinia</taxon>
        <taxon>Fungiina</taxon>
        <taxon>Poritidae</taxon>
        <taxon>Porites</taxon>
    </lineage>
</organism>
<proteinExistence type="predicted"/>
<evidence type="ECO:0000313" key="5">
    <source>
        <dbReference type="Proteomes" id="UP001159427"/>
    </source>
</evidence>
<dbReference type="Gene3D" id="3.30.70.330">
    <property type="match status" value="1"/>
</dbReference>
<feature type="region of interest" description="Disordered" evidence="2">
    <location>
        <begin position="76"/>
        <end position="95"/>
    </location>
</feature>
<dbReference type="SMART" id="SM00360">
    <property type="entry name" value="RRM"/>
    <property type="match status" value="1"/>
</dbReference>